<dbReference type="InterPro" id="IPR014729">
    <property type="entry name" value="Rossmann-like_a/b/a_fold"/>
</dbReference>
<evidence type="ECO:0000256" key="1">
    <source>
        <dbReference type="ARBA" id="ARBA00003314"/>
    </source>
</evidence>
<dbReference type="Gene3D" id="1.10.730.10">
    <property type="entry name" value="Isoleucyl-tRNA Synthetase, Domain 1"/>
    <property type="match status" value="1"/>
</dbReference>
<sequence length="541" mass="61521">MNKFYITTPIYYVNGKPSIGHTYTTVAADALARFHRLKKEDVYFVTGTDENSQKNIQAMEATGESDPEVYLARMAAEWKQTWRDLDISIDDFIRTSEPRHLAGVERFWNAVKETGDIYEGEYEGLYCVGCEAFKATSDLVEDRCPLHPNKELETLKEKNYFFRLTKYREELLKLYEAGNDFVMPESRRHEIRNYVADHLSDISISREKKSVGIGIPVPGDDSQVIYVWFDALINYLTAIGYGTDETKFEHLWPADLHLVGKEIIKFHCALWPAMLMSAAKNDPLLREENGSAKLPKQVFAHGFFTIDGQKISKSLGNAIDPRALVPTYGFDAIRYYLLREIPFGEDGDFSHTRLQERYTADLANTLGNLLNRAVAMSRKYFDGKVPDPFVTQAALPEVSGEWSGKEGLDALAVAVGKAYEHTRVDHALELIWSGADRAHGAGLSQANKYIEDTQPFKLVKENPEAVGRILYALLEACRWYAWLLHPVMPQASKQIFFQIGLNEEKELSERWDEALVWGKLKAGTPLPEPRPLFPRLNEEST</sequence>
<evidence type="ECO:0000259" key="13">
    <source>
        <dbReference type="Pfam" id="PF19303"/>
    </source>
</evidence>
<dbReference type="AlphaFoldDB" id="A0A2H0BT47"/>
<dbReference type="NCBIfam" id="TIGR00398">
    <property type="entry name" value="metG"/>
    <property type="match status" value="1"/>
</dbReference>
<dbReference type="CDD" id="cd00814">
    <property type="entry name" value="MetRS_core"/>
    <property type="match status" value="1"/>
</dbReference>
<evidence type="ECO:0000256" key="10">
    <source>
        <dbReference type="ARBA" id="ARBA00047364"/>
    </source>
</evidence>
<evidence type="ECO:0000256" key="2">
    <source>
        <dbReference type="ARBA" id="ARBA00012838"/>
    </source>
</evidence>
<accession>A0A2H0BT47</accession>
<dbReference type="PANTHER" id="PTHR43326">
    <property type="entry name" value="METHIONYL-TRNA SYNTHETASE"/>
    <property type="match status" value="1"/>
</dbReference>
<organism evidence="14 15">
    <name type="scientific">Candidatus Uhrbacteria bacterium CG22_combo_CG10-13_8_21_14_all_47_17</name>
    <dbReference type="NCBI Taxonomy" id="1975041"/>
    <lineage>
        <taxon>Bacteria</taxon>
        <taxon>Candidatus Uhriibacteriota</taxon>
    </lineage>
</organism>
<keyword evidence="6 11" id="KW-0067">ATP-binding</keyword>
<evidence type="ECO:0000259" key="12">
    <source>
        <dbReference type="Pfam" id="PF09334"/>
    </source>
</evidence>
<evidence type="ECO:0000256" key="4">
    <source>
        <dbReference type="ARBA" id="ARBA00022598"/>
    </source>
</evidence>
<dbReference type="InterPro" id="IPR041872">
    <property type="entry name" value="Anticodon_Met"/>
</dbReference>
<dbReference type="Gene3D" id="3.40.50.620">
    <property type="entry name" value="HUPs"/>
    <property type="match status" value="1"/>
</dbReference>
<keyword evidence="8 11" id="KW-0030">Aminoacyl-tRNA synthetase</keyword>
<keyword evidence="4 11" id="KW-0436">Ligase</keyword>
<evidence type="ECO:0000313" key="14">
    <source>
        <dbReference type="EMBL" id="PIP60843.1"/>
    </source>
</evidence>
<dbReference type="PRINTS" id="PR01041">
    <property type="entry name" value="TRNASYNTHMET"/>
</dbReference>
<dbReference type="CDD" id="cd07957">
    <property type="entry name" value="Anticodon_Ia_Met"/>
    <property type="match status" value="1"/>
</dbReference>
<dbReference type="Gene3D" id="2.170.220.10">
    <property type="match status" value="1"/>
</dbReference>
<evidence type="ECO:0000256" key="8">
    <source>
        <dbReference type="ARBA" id="ARBA00023146"/>
    </source>
</evidence>
<evidence type="ECO:0000256" key="11">
    <source>
        <dbReference type="RuleBase" id="RU363039"/>
    </source>
</evidence>
<evidence type="ECO:0000256" key="9">
    <source>
        <dbReference type="ARBA" id="ARBA00030904"/>
    </source>
</evidence>
<dbReference type="InterPro" id="IPR009080">
    <property type="entry name" value="tRNAsynth_Ia_anticodon-bd"/>
</dbReference>
<protein>
    <recommendedName>
        <fullName evidence="3">Methionine--tRNA ligase</fullName>
        <ecNumber evidence="2">6.1.1.10</ecNumber>
    </recommendedName>
    <alternativeName>
        <fullName evidence="9">Methionyl-tRNA synthetase</fullName>
    </alternativeName>
</protein>
<feature type="domain" description="Methionyl/Leucyl tRNA synthetase" evidence="12">
    <location>
        <begin position="137"/>
        <end position="373"/>
    </location>
</feature>
<dbReference type="InterPro" id="IPR015413">
    <property type="entry name" value="Methionyl/Leucyl_tRNA_Synth"/>
</dbReference>
<dbReference type="FunFam" id="2.170.220.10:FF:000001">
    <property type="entry name" value="methionine--tRNA ligase, mitochondrial"/>
    <property type="match status" value="1"/>
</dbReference>
<evidence type="ECO:0000256" key="7">
    <source>
        <dbReference type="ARBA" id="ARBA00022917"/>
    </source>
</evidence>
<dbReference type="GO" id="GO:0004825">
    <property type="term" value="F:methionine-tRNA ligase activity"/>
    <property type="evidence" value="ECO:0007669"/>
    <property type="project" value="UniProtKB-EC"/>
</dbReference>
<comment type="function">
    <text evidence="1">Is required not only for elongation of protein synthesis but also for the initiation of all mRNA translation through initiator tRNA(fMet) aminoacylation.</text>
</comment>
<evidence type="ECO:0000313" key="15">
    <source>
        <dbReference type="Proteomes" id="UP000231581"/>
    </source>
</evidence>
<evidence type="ECO:0000256" key="6">
    <source>
        <dbReference type="ARBA" id="ARBA00022840"/>
    </source>
</evidence>
<feature type="domain" description="Methionyl-tRNA synthetase anticodon-binding" evidence="13">
    <location>
        <begin position="445"/>
        <end position="540"/>
    </location>
</feature>
<name>A0A2H0BT47_9BACT</name>
<evidence type="ECO:0000256" key="3">
    <source>
        <dbReference type="ARBA" id="ARBA00018753"/>
    </source>
</evidence>
<dbReference type="InterPro" id="IPR033911">
    <property type="entry name" value="MetRS_core"/>
</dbReference>
<dbReference type="GO" id="GO:0006431">
    <property type="term" value="P:methionyl-tRNA aminoacylation"/>
    <property type="evidence" value="ECO:0007669"/>
    <property type="project" value="InterPro"/>
</dbReference>
<dbReference type="InterPro" id="IPR023457">
    <property type="entry name" value="Met-tRNA_synth_2"/>
</dbReference>
<dbReference type="EC" id="6.1.1.10" evidence="2"/>
<keyword evidence="5 11" id="KW-0547">Nucleotide-binding</keyword>
<dbReference type="GO" id="GO:0005524">
    <property type="term" value="F:ATP binding"/>
    <property type="evidence" value="ECO:0007669"/>
    <property type="project" value="UniProtKB-KW"/>
</dbReference>
<dbReference type="Proteomes" id="UP000231581">
    <property type="component" value="Unassembled WGS sequence"/>
</dbReference>
<dbReference type="Pfam" id="PF09334">
    <property type="entry name" value="tRNA-synt_1g"/>
    <property type="match status" value="1"/>
</dbReference>
<dbReference type="EMBL" id="PCSZ01000025">
    <property type="protein sequence ID" value="PIP60843.1"/>
    <property type="molecule type" value="Genomic_DNA"/>
</dbReference>
<comment type="caution">
    <text evidence="14">The sequence shown here is derived from an EMBL/GenBank/DDBJ whole genome shotgun (WGS) entry which is preliminary data.</text>
</comment>
<dbReference type="SUPFAM" id="SSF47323">
    <property type="entry name" value="Anticodon-binding domain of a subclass of class I aminoacyl-tRNA synthetases"/>
    <property type="match status" value="1"/>
</dbReference>
<comment type="catalytic activity">
    <reaction evidence="10">
        <text>tRNA(Met) + L-methionine + ATP = L-methionyl-tRNA(Met) + AMP + diphosphate</text>
        <dbReference type="Rhea" id="RHEA:13481"/>
        <dbReference type="Rhea" id="RHEA-COMP:9667"/>
        <dbReference type="Rhea" id="RHEA-COMP:9698"/>
        <dbReference type="ChEBI" id="CHEBI:30616"/>
        <dbReference type="ChEBI" id="CHEBI:33019"/>
        <dbReference type="ChEBI" id="CHEBI:57844"/>
        <dbReference type="ChEBI" id="CHEBI:78442"/>
        <dbReference type="ChEBI" id="CHEBI:78530"/>
        <dbReference type="ChEBI" id="CHEBI:456215"/>
        <dbReference type="EC" id="6.1.1.10"/>
    </reaction>
</comment>
<reference evidence="14 15" key="1">
    <citation type="submission" date="2017-09" db="EMBL/GenBank/DDBJ databases">
        <title>Depth-based differentiation of microbial function through sediment-hosted aquifers and enrichment of novel symbionts in the deep terrestrial subsurface.</title>
        <authorList>
            <person name="Probst A.J."/>
            <person name="Ladd B."/>
            <person name="Jarett J.K."/>
            <person name="Geller-Mcgrath D.E."/>
            <person name="Sieber C.M."/>
            <person name="Emerson J.B."/>
            <person name="Anantharaman K."/>
            <person name="Thomas B.C."/>
            <person name="Malmstrom R."/>
            <person name="Stieglmeier M."/>
            <person name="Klingl A."/>
            <person name="Woyke T."/>
            <person name="Ryan C.M."/>
            <person name="Banfield J.F."/>
        </authorList>
    </citation>
    <scope>NUCLEOTIDE SEQUENCE [LARGE SCALE GENOMIC DNA]</scope>
    <source>
        <strain evidence="14">CG22_combo_CG10-13_8_21_14_all_47_17</strain>
    </source>
</reference>
<proteinExistence type="inferred from homology"/>
<comment type="similarity">
    <text evidence="11">Belongs to the class-I aminoacyl-tRNA synthetase family.</text>
</comment>
<evidence type="ECO:0000256" key="5">
    <source>
        <dbReference type="ARBA" id="ARBA00022741"/>
    </source>
</evidence>
<dbReference type="PANTHER" id="PTHR43326:SF1">
    <property type="entry name" value="METHIONINE--TRNA LIGASE, MITOCHONDRIAL"/>
    <property type="match status" value="1"/>
</dbReference>
<dbReference type="InterPro" id="IPR014758">
    <property type="entry name" value="Met-tRNA_synth"/>
</dbReference>
<keyword evidence="7 11" id="KW-0648">Protein biosynthesis</keyword>
<dbReference type="SUPFAM" id="SSF52374">
    <property type="entry name" value="Nucleotidylyl transferase"/>
    <property type="match status" value="1"/>
</dbReference>
<dbReference type="Pfam" id="PF19303">
    <property type="entry name" value="Anticodon_3"/>
    <property type="match status" value="1"/>
</dbReference>
<gene>
    <name evidence="14" type="ORF">COX00_01050</name>
</gene>